<dbReference type="RefSeq" id="WP_408621770.1">
    <property type="nucleotide sequence ID" value="NZ_JBEQCT010000001.1"/>
</dbReference>
<dbReference type="SUPFAM" id="SSF53300">
    <property type="entry name" value="vWA-like"/>
    <property type="match status" value="1"/>
</dbReference>
<dbReference type="PANTHER" id="PTHR22550:SF14">
    <property type="entry name" value="VWFA DOMAIN-CONTAINING PROTEIN"/>
    <property type="match status" value="1"/>
</dbReference>
<feature type="compositionally biased region" description="Basic and acidic residues" evidence="2">
    <location>
        <begin position="490"/>
        <end position="504"/>
    </location>
</feature>
<dbReference type="SMART" id="SM00028">
    <property type="entry name" value="TPR"/>
    <property type="match status" value="1"/>
</dbReference>
<dbReference type="Gene3D" id="1.25.40.10">
    <property type="entry name" value="Tetratricopeptide repeat domain"/>
    <property type="match status" value="1"/>
</dbReference>
<feature type="compositionally biased region" description="Low complexity" evidence="2">
    <location>
        <begin position="450"/>
        <end position="462"/>
    </location>
</feature>
<evidence type="ECO:0000313" key="5">
    <source>
        <dbReference type="Proteomes" id="UP001629953"/>
    </source>
</evidence>
<feature type="region of interest" description="Disordered" evidence="2">
    <location>
        <begin position="446"/>
        <end position="580"/>
    </location>
</feature>
<dbReference type="PROSITE" id="PS50293">
    <property type="entry name" value="TPR_REGION"/>
    <property type="match status" value="1"/>
</dbReference>
<feature type="domain" description="VWFA" evidence="3">
    <location>
        <begin position="91"/>
        <end position="197"/>
    </location>
</feature>
<reference evidence="4 5" key="1">
    <citation type="journal article" date="2013" name="Int. J. Syst. Evol. Microbiol.">
        <title>Celerinatantimonas yamalensis sp. nov., a cold-adapted diazotrophic bacterium from a cold permafrost brine.</title>
        <authorList>
            <person name="Shcherbakova V."/>
            <person name="Chuvilskaya N."/>
            <person name="Rivkina E."/>
            <person name="Demidov N."/>
            <person name="Uchaeva V."/>
            <person name="Suetin S."/>
            <person name="Suzina N."/>
            <person name="Gilichinsky D."/>
        </authorList>
    </citation>
    <scope>NUCLEOTIDE SEQUENCE [LARGE SCALE GENOMIC DNA]</scope>
    <source>
        <strain evidence="4 5">C7</strain>
    </source>
</reference>
<name>A0ABW9G1P7_9GAMM</name>
<dbReference type="InterPro" id="IPR011990">
    <property type="entry name" value="TPR-like_helical_dom_sf"/>
</dbReference>
<dbReference type="InterPro" id="IPR036465">
    <property type="entry name" value="vWFA_dom_sf"/>
</dbReference>
<evidence type="ECO:0000259" key="3">
    <source>
        <dbReference type="Pfam" id="PF13519"/>
    </source>
</evidence>
<dbReference type="PROSITE" id="PS50005">
    <property type="entry name" value="TPR"/>
    <property type="match status" value="1"/>
</dbReference>
<feature type="compositionally biased region" description="Polar residues" evidence="2">
    <location>
        <begin position="472"/>
        <end position="488"/>
    </location>
</feature>
<organism evidence="4 5">
    <name type="scientific">Celerinatantimonas yamalensis</name>
    <dbReference type="NCBI Taxonomy" id="559956"/>
    <lineage>
        <taxon>Bacteria</taxon>
        <taxon>Pseudomonadati</taxon>
        <taxon>Pseudomonadota</taxon>
        <taxon>Gammaproteobacteria</taxon>
        <taxon>Celerinatantimonadaceae</taxon>
        <taxon>Celerinatantimonas</taxon>
    </lineage>
</organism>
<evidence type="ECO:0000256" key="2">
    <source>
        <dbReference type="SAM" id="MobiDB-lite"/>
    </source>
</evidence>
<dbReference type="InterPro" id="IPR050768">
    <property type="entry name" value="UPF0353/GerABKA_families"/>
</dbReference>
<dbReference type="SUPFAM" id="SSF48452">
    <property type="entry name" value="TPR-like"/>
    <property type="match status" value="1"/>
</dbReference>
<comment type="caution">
    <text evidence="4">The sequence shown here is derived from an EMBL/GenBank/DDBJ whole genome shotgun (WGS) entry which is preliminary data.</text>
</comment>
<keyword evidence="5" id="KW-1185">Reference proteome</keyword>
<feature type="compositionally biased region" description="Polar residues" evidence="2">
    <location>
        <begin position="510"/>
        <end position="527"/>
    </location>
</feature>
<feature type="compositionally biased region" description="Polar residues" evidence="2">
    <location>
        <begin position="537"/>
        <end position="562"/>
    </location>
</feature>
<feature type="repeat" description="TPR" evidence="1">
    <location>
        <begin position="398"/>
        <end position="431"/>
    </location>
</feature>
<proteinExistence type="predicted"/>
<sequence length="611" mass="68023">MNIHFIRPEWLWLFPVIGIWLYWQWRSHRQQGWYTLLPDAITQYLVLGSSGVRQGWPWLMTLILSLTLVALAGPSIKKAQITAMQGGNARVLVMDMSMSMRATDAKPDRLHIARYKALDLLKSWRGGETGLVAFAGGGFTISPISTDEATVANLVPYLKPSIMPQQGSDLAAGVAQAIKLLEQSGYQHGDIVVIGDSTPIDQQAKITELLKKYHYRFSFLAVGSQSGAPIPLANGQLLKDNRGNIVIASVHLNAVAPLCRATNGLCQWVQPSDSDISNLAHLSALNHQVHGRDALSSQRQWLDSGYWLILPVLLLWLWRFRQLPMLTLALCVAMMGTIPKAQASLWLNQSQSANQAFHEHHYQQAAKLFEDPQWQASAWYKTGDYQQALQLFEKDDSAQGWYNRGNAYAHLGKYQDAIHAYNKALAKDAKLSDAVHNKQLIESLLKQRQKQQSSKNDQSSSKTPPQPHKGKSSSSNKDPQAKSSSGQRSSETDSSSKETKDHSSPARHSGTPTEPNKAAEQSMSNTRDTNHDDSSHPNKPSSASQDQGLAQQKSSAVQNAATEKSAPNYADKKQLQHWMEQIPNDPSLLLKNQLQLDYQQQHHHSSSEENW</sequence>
<dbReference type="InterPro" id="IPR019734">
    <property type="entry name" value="TPR_rpt"/>
</dbReference>
<dbReference type="InterPro" id="IPR002035">
    <property type="entry name" value="VWF_A"/>
</dbReference>
<gene>
    <name evidence="4" type="ORF">ABUE30_00830</name>
</gene>
<accession>A0ABW9G1P7</accession>
<dbReference type="Proteomes" id="UP001629953">
    <property type="component" value="Unassembled WGS sequence"/>
</dbReference>
<dbReference type="EMBL" id="JBEQCT010000001">
    <property type="protein sequence ID" value="MFM2483634.1"/>
    <property type="molecule type" value="Genomic_DNA"/>
</dbReference>
<protein>
    <submittedName>
        <fullName evidence="4">VWA domain-containing protein</fullName>
    </submittedName>
</protein>
<dbReference type="Pfam" id="PF00515">
    <property type="entry name" value="TPR_1"/>
    <property type="match status" value="1"/>
</dbReference>
<dbReference type="Pfam" id="PF13519">
    <property type="entry name" value="VWA_2"/>
    <property type="match status" value="1"/>
</dbReference>
<dbReference type="Gene3D" id="3.40.50.410">
    <property type="entry name" value="von Willebrand factor, type A domain"/>
    <property type="match status" value="1"/>
</dbReference>
<evidence type="ECO:0000313" key="4">
    <source>
        <dbReference type="EMBL" id="MFM2483634.1"/>
    </source>
</evidence>
<keyword evidence="1" id="KW-0802">TPR repeat</keyword>
<dbReference type="PANTHER" id="PTHR22550">
    <property type="entry name" value="SPORE GERMINATION PROTEIN"/>
    <property type="match status" value="1"/>
</dbReference>
<evidence type="ECO:0000256" key="1">
    <source>
        <dbReference type="PROSITE-ProRule" id="PRU00339"/>
    </source>
</evidence>